<dbReference type="EMBL" id="JAACJK010000219">
    <property type="protein sequence ID" value="KAF5316896.1"/>
    <property type="molecule type" value="Genomic_DNA"/>
</dbReference>
<accession>A0A8H5B596</accession>
<organism evidence="5 6">
    <name type="scientific">Ephemerocybe angulata</name>
    <dbReference type="NCBI Taxonomy" id="980116"/>
    <lineage>
        <taxon>Eukaryota</taxon>
        <taxon>Fungi</taxon>
        <taxon>Dikarya</taxon>
        <taxon>Basidiomycota</taxon>
        <taxon>Agaricomycotina</taxon>
        <taxon>Agaricomycetes</taxon>
        <taxon>Agaricomycetidae</taxon>
        <taxon>Agaricales</taxon>
        <taxon>Agaricineae</taxon>
        <taxon>Psathyrellaceae</taxon>
        <taxon>Ephemerocybe</taxon>
    </lineage>
</organism>
<dbReference type="PANTHER" id="PTHR10039:SF15">
    <property type="entry name" value="NACHT DOMAIN-CONTAINING PROTEIN"/>
    <property type="match status" value="1"/>
</dbReference>
<sequence>MERDGHTIPASQHEGTQAFTGARDFTIASASFAGRDNVVTHNVTNIHYGTVPSTEHRTRNIDKAAITQWLKGPSFREIHLTALAQRTPGTVTWFIQSDEFARFVQEKYVIIWATGMPGSGKTVLVSVSIYDLQHRFSGREDVAVVYAYLRYSERRSYPDILASLLSQLVESHWEVAYPHIAPLYEHHLKTGDNITELELESALRSVCSALEKVFVVVDGLDEVDDEIKEALLQTLPSLGVSLLIVSRPLDLFTCYTPDAIFLSIQARTEDIGLLVLDKINKSARLKAILRGNAGLIDRLSSRIKEKSKGMFLVASLQMELLRTSSSVNSLFKALEALPSGVNEMYRRTMERIEAQSEEDVSIARRIFLWILHAYETITVEMLQQALTFSYENLAFDVDDTIPVTVMLSLCCGLVTVEGRNQVRFIHYTTQEFLQTIAFPDLPSPHTLLSVACLVQLTGAKVESWDVSSPSRIAYSADAFPDLTPYAYRNCWNHAKMSDGSGDLHPHIISFLSKCTTYPADIRGAPGRLTGLDLAARFGLVNVINSGEVPYRQSEAYKNYTPIHHAAITGQLDALRALLTSHREIDVFAQAADFRASTALHFAVSSYFQNPELVQDLISLSRNRELAQNPTSLRPSPPVSPAEQTDLAFSPHNIFSVRDNRGRTPLMTACAFSNENMVRLVITCQEAATPLNEKEMATAMYYTCNNPSNGNSIAQFLVSKFPSLDMKAFYPDAAFNAFMDACMHKHEDTIRWFLARDPSLIRRTNSRGATALMQLFHRNSSVGYFSLELLDLLLAAGCDVQAQDDGGRSVFWWAAGHEYGEGADFLIRLLAVEPTIDILQRDKHGITVLMRAAECRSPAKIEFVLSQPCVDAQYINAQDDRGRSAFMRACTSNEPGWLAPWDRRFAVDILLSQPGLDINLRNGHKLTALDLMLATDYTIAAPLQMETIRMLLSHKSLTPATIRKALRHSFTEGSLIAARLMLSAASKLDTGAFCQRLEDQETIILLAHSLRRKSMVHAELLLAHCYGGIENSGWSFTLVTYTCRCPDCVLAGEGRHRSVVRFLPYGQTEWEHRPSADYAVSKSIDYTPKPSTSSGL</sequence>
<evidence type="ECO:0000313" key="6">
    <source>
        <dbReference type="Proteomes" id="UP000541558"/>
    </source>
</evidence>
<keyword evidence="1" id="KW-0677">Repeat</keyword>
<dbReference type="PANTHER" id="PTHR10039">
    <property type="entry name" value="AMELOGENIN"/>
    <property type="match status" value="1"/>
</dbReference>
<dbReference type="Gene3D" id="1.25.40.20">
    <property type="entry name" value="Ankyrin repeat-containing domain"/>
    <property type="match status" value="2"/>
</dbReference>
<name>A0A8H5B596_9AGAR</name>
<gene>
    <name evidence="5" type="ORF">D9611_003613</name>
</gene>
<dbReference type="Pfam" id="PF12796">
    <property type="entry name" value="Ank_2"/>
    <property type="match status" value="1"/>
</dbReference>
<evidence type="ECO:0000256" key="1">
    <source>
        <dbReference type="ARBA" id="ARBA00022737"/>
    </source>
</evidence>
<feature type="domain" description="Nephrocystin 3-like N-terminal" evidence="4">
    <location>
        <begin position="89"/>
        <end position="247"/>
    </location>
</feature>
<dbReference type="Pfam" id="PF24883">
    <property type="entry name" value="NPHP3_N"/>
    <property type="match status" value="1"/>
</dbReference>
<feature type="repeat" description="ANK" evidence="2">
    <location>
        <begin position="557"/>
        <end position="589"/>
    </location>
</feature>
<evidence type="ECO:0000313" key="5">
    <source>
        <dbReference type="EMBL" id="KAF5316896.1"/>
    </source>
</evidence>
<dbReference type="Pfam" id="PF22939">
    <property type="entry name" value="WHD_GPIID"/>
    <property type="match status" value="1"/>
</dbReference>
<feature type="domain" description="GPI inositol-deacylase winged helix" evidence="3">
    <location>
        <begin position="361"/>
        <end position="434"/>
    </location>
</feature>
<evidence type="ECO:0000259" key="3">
    <source>
        <dbReference type="Pfam" id="PF22939"/>
    </source>
</evidence>
<dbReference type="Proteomes" id="UP000541558">
    <property type="component" value="Unassembled WGS sequence"/>
</dbReference>
<reference evidence="5 6" key="1">
    <citation type="journal article" date="2020" name="ISME J.">
        <title>Uncovering the hidden diversity of litter-decomposition mechanisms in mushroom-forming fungi.</title>
        <authorList>
            <person name="Floudas D."/>
            <person name="Bentzer J."/>
            <person name="Ahren D."/>
            <person name="Johansson T."/>
            <person name="Persson P."/>
            <person name="Tunlid A."/>
        </authorList>
    </citation>
    <scope>NUCLEOTIDE SEQUENCE [LARGE SCALE GENOMIC DNA]</scope>
    <source>
        <strain evidence="5 6">CBS 175.51</strain>
    </source>
</reference>
<dbReference type="InterPro" id="IPR027417">
    <property type="entry name" value="P-loop_NTPase"/>
</dbReference>
<protein>
    <recommendedName>
        <fullName evidence="7">NACHT domain-containing protein</fullName>
    </recommendedName>
</protein>
<dbReference type="PROSITE" id="PS50088">
    <property type="entry name" value="ANK_REPEAT"/>
    <property type="match status" value="1"/>
</dbReference>
<dbReference type="InterPro" id="IPR036770">
    <property type="entry name" value="Ankyrin_rpt-contain_sf"/>
</dbReference>
<dbReference type="InterPro" id="IPR002110">
    <property type="entry name" value="Ankyrin_rpt"/>
</dbReference>
<dbReference type="SUPFAM" id="SSF48403">
    <property type="entry name" value="Ankyrin repeat"/>
    <property type="match status" value="2"/>
</dbReference>
<proteinExistence type="predicted"/>
<evidence type="ECO:0000259" key="4">
    <source>
        <dbReference type="Pfam" id="PF24883"/>
    </source>
</evidence>
<dbReference type="SMART" id="SM00248">
    <property type="entry name" value="ANK"/>
    <property type="match status" value="10"/>
</dbReference>
<dbReference type="InterPro" id="IPR054471">
    <property type="entry name" value="GPIID_WHD"/>
</dbReference>
<evidence type="ECO:0000256" key="2">
    <source>
        <dbReference type="PROSITE-ProRule" id="PRU00023"/>
    </source>
</evidence>
<evidence type="ECO:0008006" key="7">
    <source>
        <dbReference type="Google" id="ProtNLM"/>
    </source>
</evidence>
<dbReference type="AlphaFoldDB" id="A0A8H5B596"/>
<dbReference type="OrthoDB" id="7464126at2759"/>
<keyword evidence="2" id="KW-0040">ANK repeat</keyword>
<dbReference type="SUPFAM" id="SSF52540">
    <property type="entry name" value="P-loop containing nucleoside triphosphate hydrolases"/>
    <property type="match status" value="1"/>
</dbReference>
<comment type="caution">
    <text evidence="5">The sequence shown here is derived from an EMBL/GenBank/DDBJ whole genome shotgun (WGS) entry which is preliminary data.</text>
</comment>
<keyword evidence="6" id="KW-1185">Reference proteome</keyword>
<dbReference type="InterPro" id="IPR056884">
    <property type="entry name" value="NPHP3-like_N"/>
</dbReference>
<dbReference type="Gene3D" id="3.40.50.300">
    <property type="entry name" value="P-loop containing nucleotide triphosphate hydrolases"/>
    <property type="match status" value="1"/>
</dbReference>